<accession>A0A8H5CZN2</accession>
<reference evidence="3 4" key="1">
    <citation type="journal article" date="2020" name="ISME J.">
        <title>Uncovering the hidden diversity of litter-decomposition mechanisms in mushroom-forming fungi.</title>
        <authorList>
            <person name="Floudas D."/>
            <person name="Bentzer J."/>
            <person name="Ahren D."/>
            <person name="Johansson T."/>
            <person name="Persson P."/>
            <person name="Tunlid A."/>
        </authorList>
    </citation>
    <scope>NUCLEOTIDE SEQUENCE [LARGE SCALE GENOMIC DNA]</scope>
    <source>
        <strain evidence="3 4">CBS 146.42</strain>
    </source>
</reference>
<evidence type="ECO:0000256" key="2">
    <source>
        <dbReference type="SAM" id="Phobius"/>
    </source>
</evidence>
<feature type="compositionally biased region" description="Polar residues" evidence="1">
    <location>
        <begin position="572"/>
        <end position="581"/>
    </location>
</feature>
<dbReference type="Proteomes" id="UP000559027">
    <property type="component" value="Unassembled WGS sequence"/>
</dbReference>
<evidence type="ECO:0000256" key="1">
    <source>
        <dbReference type="SAM" id="MobiDB-lite"/>
    </source>
</evidence>
<feature type="region of interest" description="Disordered" evidence="1">
    <location>
        <begin position="1"/>
        <end position="25"/>
    </location>
</feature>
<keyword evidence="2" id="KW-0812">Transmembrane</keyword>
<sequence length="616" mass="65217">MGFAKFRIGRPGAHHARHSRRATTPNASCKTGGFYQAPTNQQSVDSLQPLEIKWDNTCLDTQKADIYLYAPSATRSRVAIWQNVDFTNGSATVNLMPRWWNSTASINLQLGIVPAGQAPFQSIDMPAGPIFTATYTKPADGQTPPAADTSITASPVIDMNQQAQSQKSHGMTPGKTAAAVLIPLLLVIAGVVAYIRWQRKKAEQKTKRFSVKIDQRMSTISTDWRSVTAAGANAAIRNSMAVNGNRSSSFSFGAIRPASTFNPDENQAGVGTGATGTQMSQMRTGVGLRNPSNSVSYTGERVSRVSFADTVNRQSRVSFADGSRPSTDSGARRGARPYHEGYVPPVPSLPPNAATAGASSSHDNDDASTSSPSTEEGVTLSPRQTQGALTLTPEDIRARILAGSQARARSTSNASAPPTPPKEKEDNYDDVLPALSMMRTDQSEEFLLPSPPPQSHAPLHTASYPESYTVSLPPTSYPYATATPITSPGSPPPAMMSPVMATMPMPASVMSPDEMLRAYAERKKSNTTPVSVVGHGYNMTMAPAIASPPMAAMGLPMSMPMSPPPTGVMSPQSTGSGNVRSLTGYGHTKKQSVGVGQYGGARYSIGDDEDPYGGTA</sequence>
<protein>
    <submittedName>
        <fullName evidence="3">Uncharacterized protein</fullName>
    </submittedName>
</protein>
<evidence type="ECO:0000313" key="3">
    <source>
        <dbReference type="EMBL" id="KAF5350063.1"/>
    </source>
</evidence>
<keyword evidence="4" id="KW-1185">Reference proteome</keyword>
<feature type="compositionally biased region" description="Acidic residues" evidence="1">
    <location>
        <begin position="606"/>
        <end position="616"/>
    </location>
</feature>
<feature type="region of interest" description="Disordered" evidence="1">
    <location>
        <begin position="566"/>
        <end position="616"/>
    </location>
</feature>
<comment type="caution">
    <text evidence="3">The sequence shown here is derived from an EMBL/GenBank/DDBJ whole genome shotgun (WGS) entry which is preliminary data.</text>
</comment>
<dbReference type="EMBL" id="JAACJO010000015">
    <property type="protein sequence ID" value="KAF5350063.1"/>
    <property type="molecule type" value="Genomic_DNA"/>
</dbReference>
<proteinExistence type="predicted"/>
<feature type="compositionally biased region" description="Basic residues" evidence="1">
    <location>
        <begin position="12"/>
        <end position="21"/>
    </location>
</feature>
<evidence type="ECO:0000313" key="4">
    <source>
        <dbReference type="Proteomes" id="UP000559027"/>
    </source>
</evidence>
<organism evidence="3 4">
    <name type="scientific">Leucocoprinus leucothites</name>
    <dbReference type="NCBI Taxonomy" id="201217"/>
    <lineage>
        <taxon>Eukaryota</taxon>
        <taxon>Fungi</taxon>
        <taxon>Dikarya</taxon>
        <taxon>Basidiomycota</taxon>
        <taxon>Agaricomycotina</taxon>
        <taxon>Agaricomycetes</taxon>
        <taxon>Agaricomycetidae</taxon>
        <taxon>Agaricales</taxon>
        <taxon>Agaricineae</taxon>
        <taxon>Agaricaceae</taxon>
        <taxon>Leucocoprinus</taxon>
    </lineage>
</organism>
<keyword evidence="2" id="KW-1133">Transmembrane helix</keyword>
<name>A0A8H5CZN2_9AGAR</name>
<feature type="compositionally biased region" description="Polar residues" evidence="1">
    <location>
        <begin position="357"/>
        <end position="389"/>
    </location>
</feature>
<dbReference type="AlphaFoldDB" id="A0A8H5CZN2"/>
<gene>
    <name evidence="3" type="ORF">D9756_009291</name>
</gene>
<feature type="region of interest" description="Disordered" evidence="1">
    <location>
        <begin position="316"/>
        <end position="428"/>
    </location>
</feature>
<keyword evidence="2" id="KW-0472">Membrane</keyword>
<feature type="transmembrane region" description="Helical" evidence="2">
    <location>
        <begin position="177"/>
        <end position="197"/>
    </location>
</feature>
<feature type="compositionally biased region" description="Low complexity" evidence="1">
    <location>
        <begin position="404"/>
        <end position="416"/>
    </location>
</feature>
<dbReference type="OrthoDB" id="3363836at2759"/>